<gene>
    <name evidence="1" type="ORF">GCM10010515_41520</name>
</gene>
<reference evidence="1" key="2">
    <citation type="submission" date="2020-09" db="EMBL/GenBank/DDBJ databases">
        <authorList>
            <person name="Sun Q."/>
            <person name="Ohkuma M."/>
        </authorList>
    </citation>
    <scope>NUCLEOTIDE SEQUENCE</scope>
    <source>
        <strain evidence="1">JCM 4956</strain>
    </source>
</reference>
<dbReference type="Proteomes" id="UP000645555">
    <property type="component" value="Unassembled WGS sequence"/>
</dbReference>
<organism evidence="1 2">
    <name type="scientific">Streptomyces fructofermentans</name>
    <dbReference type="NCBI Taxonomy" id="152141"/>
    <lineage>
        <taxon>Bacteria</taxon>
        <taxon>Bacillati</taxon>
        <taxon>Actinomycetota</taxon>
        <taxon>Actinomycetes</taxon>
        <taxon>Kitasatosporales</taxon>
        <taxon>Streptomycetaceae</taxon>
        <taxon>Streptomyces</taxon>
    </lineage>
</organism>
<sequence>MRRYAPWREASLRFVPSTEVKSIHARSKWSRAPWTVPSDERGEHLDGCRVVLLGVPHDALESVDAAEPLGEVARREKLDRLDVPLGDLSFAGQLRLFAALLPGVLEQCLGLLWFLCV</sequence>
<evidence type="ECO:0000313" key="1">
    <source>
        <dbReference type="EMBL" id="GGX69569.1"/>
    </source>
</evidence>
<accession>A0A918KNA3</accession>
<dbReference type="AlphaFoldDB" id="A0A918KNA3"/>
<protein>
    <submittedName>
        <fullName evidence="1">Uncharacterized protein</fullName>
    </submittedName>
</protein>
<evidence type="ECO:0000313" key="2">
    <source>
        <dbReference type="Proteomes" id="UP000645555"/>
    </source>
</evidence>
<reference evidence="1" key="1">
    <citation type="journal article" date="2014" name="Int. J. Syst. Evol. Microbiol.">
        <title>Complete genome sequence of Corynebacterium casei LMG S-19264T (=DSM 44701T), isolated from a smear-ripened cheese.</title>
        <authorList>
            <consortium name="US DOE Joint Genome Institute (JGI-PGF)"/>
            <person name="Walter F."/>
            <person name="Albersmeier A."/>
            <person name="Kalinowski J."/>
            <person name="Ruckert C."/>
        </authorList>
    </citation>
    <scope>NUCLEOTIDE SEQUENCE</scope>
    <source>
        <strain evidence="1">JCM 4956</strain>
    </source>
</reference>
<dbReference type="EMBL" id="BMWD01000014">
    <property type="protein sequence ID" value="GGX69569.1"/>
    <property type="molecule type" value="Genomic_DNA"/>
</dbReference>
<name>A0A918KNA3_9ACTN</name>
<keyword evidence="2" id="KW-1185">Reference proteome</keyword>
<comment type="caution">
    <text evidence="1">The sequence shown here is derived from an EMBL/GenBank/DDBJ whole genome shotgun (WGS) entry which is preliminary data.</text>
</comment>
<proteinExistence type="predicted"/>